<dbReference type="AlphaFoldDB" id="A0A4Q7P086"/>
<evidence type="ECO:0000256" key="5">
    <source>
        <dbReference type="ARBA" id="ARBA00022553"/>
    </source>
</evidence>
<gene>
    <name evidence="18" type="ORF">EV209_2808</name>
</gene>
<comment type="caution">
    <text evidence="18">The sequence shown here is derived from an EMBL/GenBank/DDBJ whole genome shotgun (WGS) entry which is preliminary data.</text>
</comment>
<dbReference type="SUPFAM" id="SSF47384">
    <property type="entry name" value="Homodimeric domain of signal transducing histidine kinase"/>
    <property type="match status" value="1"/>
</dbReference>
<dbReference type="Gene3D" id="1.10.287.130">
    <property type="match status" value="1"/>
</dbReference>
<evidence type="ECO:0000256" key="9">
    <source>
        <dbReference type="ARBA" id="ARBA00022777"/>
    </source>
</evidence>
<comment type="catalytic activity">
    <reaction evidence="1">
        <text>ATP + protein L-histidine = ADP + protein N-phospho-L-histidine.</text>
        <dbReference type="EC" id="2.7.13.3"/>
    </reaction>
</comment>
<dbReference type="Proteomes" id="UP000292927">
    <property type="component" value="Unassembled WGS sequence"/>
</dbReference>
<dbReference type="EC" id="2.7.13.3" evidence="3"/>
<evidence type="ECO:0000313" key="19">
    <source>
        <dbReference type="Proteomes" id="UP000292927"/>
    </source>
</evidence>
<keyword evidence="4" id="KW-1003">Cell membrane</keyword>
<protein>
    <recommendedName>
        <fullName evidence="3">histidine kinase</fullName>
        <ecNumber evidence="3">2.7.13.3</ecNumber>
    </recommendedName>
</protein>
<dbReference type="InterPro" id="IPR003594">
    <property type="entry name" value="HATPase_dom"/>
</dbReference>
<dbReference type="GO" id="GO:0005886">
    <property type="term" value="C:plasma membrane"/>
    <property type="evidence" value="ECO:0007669"/>
    <property type="project" value="UniProtKB-SubCell"/>
</dbReference>
<feature type="coiled-coil region" evidence="14">
    <location>
        <begin position="234"/>
        <end position="265"/>
    </location>
</feature>
<evidence type="ECO:0000256" key="10">
    <source>
        <dbReference type="ARBA" id="ARBA00022840"/>
    </source>
</evidence>
<dbReference type="Pfam" id="PF02518">
    <property type="entry name" value="HATPase_c"/>
    <property type="match status" value="1"/>
</dbReference>
<dbReference type="GO" id="GO:0005524">
    <property type="term" value="F:ATP binding"/>
    <property type="evidence" value="ECO:0007669"/>
    <property type="project" value="UniProtKB-KW"/>
</dbReference>
<organism evidence="18 19">
    <name type="scientific">Cuneatibacter caecimuris</name>
    <dbReference type="NCBI Taxonomy" id="1796618"/>
    <lineage>
        <taxon>Bacteria</taxon>
        <taxon>Bacillati</taxon>
        <taxon>Bacillota</taxon>
        <taxon>Clostridia</taxon>
        <taxon>Lachnospirales</taxon>
        <taxon>Lachnospiraceae</taxon>
        <taxon>Cuneatibacter</taxon>
    </lineage>
</organism>
<evidence type="ECO:0000256" key="4">
    <source>
        <dbReference type="ARBA" id="ARBA00022475"/>
    </source>
</evidence>
<dbReference type="SMART" id="SM00387">
    <property type="entry name" value="HATPase_c"/>
    <property type="match status" value="1"/>
</dbReference>
<feature type="transmembrane region" description="Helical" evidence="15">
    <location>
        <begin position="173"/>
        <end position="192"/>
    </location>
</feature>
<reference evidence="18 19" key="1">
    <citation type="submission" date="2019-02" db="EMBL/GenBank/DDBJ databases">
        <title>Genomic Encyclopedia of Type Strains, Phase IV (KMG-IV): sequencing the most valuable type-strain genomes for metagenomic binning, comparative biology and taxonomic classification.</title>
        <authorList>
            <person name="Goeker M."/>
        </authorList>
    </citation>
    <scope>NUCLEOTIDE SEQUENCE [LARGE SCALE GENOMIC DNA]</scope>
    <source>
        <strain evidence="18 19">DSM 29486</strain>
    </source>
</reference>
<evidence type="ECO:0000256" key="8">
    <source>
        <dbReference type="ARBA" id="ARBA00022741"/>
    </source>
</evidence>
<evidence type="ECO:0000256" key="3">
    <source>
        <dbReference type="ARBA" id="ARBA00012438"/>
    </source>
</evidence>
<dbReference type="PROSITE" id="PS50885">
    <property type="entry name" value="HAMP"/>
    <property type="match status" value="1"/>
</dbReference>
<dbReference type="OrthoDB" id="9762826at2"/>
<feature type="transmembrane region" description="Helical" evidence="15">
    <location>
        <begin position="12"/>
        <end position="32"/>
    </location>
</feature>
<dbReference type="PANTHER" id="PTHR45528:SF1">
    <property type="entry name" value="SENSOR HISTIDINE KINASE CPXA"/>
    <property type="match status" value="1"/>
</dbReference>
<dbReference type="SUPFAM" id="SSF55874">
    <property type="entry name" value="ATPase domain of HSP90 chaperone/DNA topoisomerase II/histidine kinase"/>
    <property type="match status" value="1"/>
</dbReference>
<dbReference type="InterPro" id="IPR003661">
    <property type="entry name" value="HisK_dim/P_dom"/>
</dbReference>
<dbReference type="SMART" id="SM00304">
    <property type="entry name" value="HAMP"/>
    <property type="match status" value="1"/>
</dbReference>
<keyword evidence="19" id="KW-1185">Reference proteome</keyword>
<dbReference type="Gene3D" id="3.30.565.10">
    <property type="entry name" value="Histidine kinase-like ATPase, C-terminal domain"/>
    <property type="match status" value="1"/>
</dbReference>
<evidence type="ECO:0000259" key="17">
    <source>
        <dbReference type="PROSITE" id="PS50885"/>
    </source>
</evidence>
<proteinExistence type="predicted"/>
<dbReference type="InterPro" id="IPR036890">
    <property type="entry name" value="HATPase_C_sf"/>
</dbReference>
<dbReference type="InterPro" id="IPR005467">
    <property type="entry name" value="His_kinase_dom"/>
</dbReference>
<keyword evidence="8" id="KW-0547">Nucleotide-binding</keyword>
<evidence type="ECO:0000256" key="7">
    <source>
        <dbReference type="ARBA" id="ARBA00022692"/>
    </source>
</evidence>
<evidence type="ECO:0000256" key="11">
    <source>
        <dbReference type="ARBA" id="ARBA00022989"/>
    </source>
</evidence>
<dbReference type="FunFam" id="1.10.287.130:FF:000001">
    <property type="entry name" value="Two-component sensor histidine kinase"/>
    <property type="match status" value="1"/>
</dbReference>
<keyword evidence="7 15" id="KW-0812">Transmembrane</keyword>
<name>A0A4Q7P086_9FIRM</name>
<keyword evidence="6" id="KW-0808">Transferase</keyword>
<dbReference type="CDD" id="cd00082">
    <property type="entry name" value="HisKA"/>
    <property type="match status" value="1"/>
</dbReference>
<keyword evidence="5" id="KW-0597">Phosphoprotein</keyword>
<evidence type="ECO:0000256" key="13">
    <source>
        <dbReference type="ARBA" id="ARBA00023136"/>
    </source>
</evidence>
<evidence type="ECO:0000256" key="6">
    <source>
        <dbReference type="ARBA" id="ARBA00022679"/>
    </source>
</evidence>
<dbReference type="Pfam" id="PF00512">
    <property type="entry name" value="HisKA"/>
    <property type="match status" value="1"/>
</dbReference>
<feature type="domain" description="Histidine kinase" evidence="16">
    <location>
        <begin position="275"/>
        <end position="492"/>
    </location>
</feature>
<keyword evidence="10" id="KW-0067">ATP-binding</keyword>
<dbReference type="RefSeq" id="WP_130436062.1">
    <property type="nucleotide sequence ID" value="NZ_SGXF01000007.1"/>
</dbReference>
<dbReference type="SUPFAM" id="SSF158472">
    <property type="entry name" value="HAMP domain-like"/>
    <property type="match status" value="1"/>
</dbReference>
<dbReference type="Gene3D" id="6.10.340.10">
    <property type="match status" value="1"/>
</dbReference>
<evidence type="ECO:0000313" key="18">
    <source>
        <dbReference type="EMBL" id="RZS92740.1"/>
    </source>
</evidence>
<dbReference type="PANTHER" id="PTHR45528">
    <property type="entry name" value="SENSOR HISTIDINE KINASE CPXA"/>
    <property type="match status" value="1"/>
</dbReference>
<dbReference type="SMART" id="SM00388">
    <property type="entry name" value="HisKA"/>
    <property type="match status" value="1"/>
</dbReference>
<dbReference type="InterPro" id="IPR036097">
    <property type="entry name" value="HisK_dim/P_sf"/>
</dbReference>
<evidence type="ECO:0000256" key="15">
    <source>
        <dbReference type="SAM" id="Phobius"/>
    </source>
</evidence>
<keyword evidence="12" id="KW-0902">Two-component regulatory system</keyword>
<dbReference type="Pfam" id="PF00672">
    <property type="entry name" value="HAMP"/>
    <property type="match status" value="1"/>
</dbReference>
<feature type="domain" description="HAMP" evidence="17">
    <location>
        <begin position="194"/>
        <end position="246"/>
    </location>
</feature>
<comment type="subcellular location">
    <subcellularLocation>
        <location evidence="2">Cell membrane</location>
        <topology evidence="2">Multi-pass membrane protein</topology>
    </subcellularLocation>
</comment>
<keyword evidence="13 15" id="KW-0472">Membrane</keyword>
<keyword evidence="11 15" id="KW-1133">Transmembrane helix</keyword>
<dbReference type="EMBL" id="SGXF01000007">
    <property type="protein sequence ID" value="RZS92740.1"/>
    <property type="molecule type" value="Genomic_DNA"/>
</dbReference>
<dbReference type="PROSITE" id="PS50109">
    <property type="entry name" value="HIS_KIN"/>
    <property type="match status" value="1"/>
</dbReference>
<evidence type="ECO:0000256" key="14">
    <source>
        <dbReference type="SAM" id="Coils"/>
    </source>
</evidence>
<evidence type="ECO:0000256" key="12">
    <source>
        <dbReference type="ARBA" id="ARBA00023012"/>
    </source>
</evidence>
<dbReference type="CDD" id="cd06225">
    <property type="entry name" value="HAMP"/>
    <property type="match status" value="1"/>
</dbReference>
<sequence>MKHSLRIKITAIFVGVTALTIVVYWAVMNIGLEKFYMKNKIQDMQEAYQELDQKLQDKDLSLGELKLSLIELMNKSNISVGLFNESLVNVLTFSADAGRLEEHLISYVFGWSTDYKIKVLEQNNNYMIQRIDTAYNTESYMECWGYLAKDKYRFIMSTPVQSMKESAEIANQLISYVGICVMLISGVLLYFVTGKVTKPIRELTRVSERMSKLDFDARYTGKEKNEIGILGHNINLLSANLEETISELKSANLEMQKDLEQKQQIDDMRKEFISNVSHELKTPIALVQGYAEGLLDGVNDDPESQRFYCEVIKDEADKMNRMVRKLLTLTQLEFGDDQVEMERLDMVAVIRGVLGASKLMILQKEAVIDFPYTDPVYAWADELKVEEVITNYITNALNHLEGDRRIEIRIAKSPRGKVHISVFNTGKQIPEEDLDKVWIKFYKVDKARTREYGGNGIGLSIVKAIMESFRQSCGVKNREDGVEFWFELDGNAQEENQII</sequence>
<evidence type="ECO:0000256" key="2">
    <source>
        <dbReference type="ARBA" id="ARBA00004651"/>
    </source>
</evidence>
<keyword evidence="14" id="KW-0175">Coiled coil</keyword>
<keyword evidence="9" id="KW-0418">Kinase</keyword>
<accession>A0A4Q7P086</accession>
<dbReference type="InterPro" id="IPR003660">
    <property type="entry name" value="HAMP_dom"/>
</dbReference>
<evidence type="ECO:0000259" key="16">
    <source>
        <dbReference type="PROSITE" id="PS50109"/>
    </source>
</evidence>
<evidence type="ECO:0000256" key="1">
    <source>
        <dbReference type="ARBA" id="ARBA00000085"/>
    </source>
</evidence>
<dbReference type="GO" id="GO:0000155">
    <property type="term" value="F:phosphorelay sensor kinase activity"/>
    <property type="evidence" value="ECO:0007669"/>
    <property type="project" value="InterPro"/>
</dbReference>
<dbReference type="InterPro" id="IPR050398">
    <property type="entry name" value="HssS/ArlS-like"/>
</dbReference>